<dbReference type="Proteomes" id="UP000199586">
    <property type="component" value="Unassembled WGS sequence"/>
</dbReference>
<name>A0A1I5RBH3_9SPHN</name>
<dbReference type="STRING" id="634430.SAMN04488241_103144"/>
<keyword evidence="1" id="KW-0472">Membrane</keyword>
<dbReference type="AlphaFoldDB" id="A0A1I5RBH3"/>
<accession>A0A1I5RBH3</accession>
<gene>
    <name evidence="2" type="ORF">SAMN04488241_103144</name>
</gene>
<protein>
    <submittedName>
        <fullName evidence="2">Uncharacterized protein</fullName>
    </submittedName>
</protein>
<proteinExistence type="predicted"/>
<evidence type="ECO:0000313" key="2">
    <source>
        <dbReference type="EMBL" id="SFP55872.1"/>
    </source>
</evidence>
<keyword evidence="1" id="KW-1133">Transmembrane helix</keyword>
<organism evidence="2 3">
    <name type="scientific">Sphingomonas rubra</name>
    <dbReference type="NCBI Taxonomy" id="634430"/>
    <lineage>
        <taxon>Bacteria</taxon>
        <taxon>Pseudomonadati</taxon>
        <taxon>Pseudomonadota</taxon>
        <taxon>Alphaproteobacteria</taxon>
        <taxon>Sphingomonadales</taxon>
        <taxon>Sphingomonadaceae</taxon>
        <taxon>Sphingomonas</taxon>
    </lineage>
</organism>
<reference evidence="2 3" key="1">
    <citation type="submission" date="2016-10" db="EMBL/GenBank/DDBJ databases">
        <authorList>
            <person name="de Groot N.N."/>
        </authorList>
    </citation>
    <scope>NUCLEOTIDE SEQUENCE [LARGE SCALE GENOMIC DNA]</scope>
    <source>
        <strain evidence="2 3">CGMCC 1.9113</strain>
    </source>
</reference>
<dbReference type="EMBL" id="FOXP01000003">
    <property type="protein sequence ID" value="SFP55872.1"/>
    <property type="molecule type" value="Genomic_DNA"/>
</dbReference>
<feature type="transmembrane region" description="Helical" evidence="1">
    <location>
        <begin position="46"/>
        <end position="64"/>
    </location>
</feature>
<evidence type="ECO:0000256" key="1">
    <source>
        <dbReference type="SAM" id="Phobius"/>
    </source>
</evidence>
<evidence type="ECO:0000313" key="3">
    <source>
        <dbReference type="Proteomes" id="UP000199586"/>
    </source>
</evidence>
<keyword evidence="3" id="KW-1185">Reference proteome</keyword>
<keyword evidence="1" id="KW-0812">Transmembrane</keyword>
<sequence>MTDGRGWRRPPRAPILATMRFFSRMSPVRAYKDLRLFLATREKYEFGFLTAAMAITGFVIYAFYKDSTVAVPYKRDIIYVEQWTADRTDAQIRAQQAIDGPIKAKALAEQKAKQERRQAEFKQLDDQLTKWGF</sequence>